<name>A0A9Q1IRY7_SYNKA</name>
<reference evidence="2" key="1">
    <citation type="journal article" date="2023" name="Science">
        <title>Genome structures resolve the early diversification of teleost fishes.</title>
        <authorList>
            <person name="Parey E."/>
            <person name="Louis A."/>
            <person name="Montfort J."/>
            <person name="Bouchez O."/>
            <person name="Roques C."/>
            <person name="Iampietro C."/>
            <person name="Lluch J."/>
            <person name="Castinel A."/>
            <person name="Donnadieu C."/>
            <person name="Desvignes T."/>
            <person name="Floi Bucao C."/>
            <person name="Jouanno E."/>
            <person name="Wen M."/>
            <person name="Mejri S."/>
            <person name="Dirks R."/>
            <person name="Jansen H."/>
            <person name="Henkel C."/>
            <person name="Chen W.J."/>
            <person name="Zahm M."/>
            <person name="Cabau C."/>
            <person name="Klopp C."/>
            <person name="Thompson A.W."/>
            <person name="Robinson-Rechavi M."/>
            <person name="Braasch I."/>
            <person name="Lecointre G."/>
            <person name="Bobe J."/>
            <person name="Postlethwait J.H."/>
            <person name="Berthelot C."/>
            <person name="Roest Crollius H."/>
            <person name="Guiguen Y."/>
        </authorList>
    </citation>
    <scope>NUCLEOTIDE SEQUENCE</scope>
    <source>
        <strain evidence="2">WJC10195</strain>
    </source>
</reference>
<protein>
    <submittedName>
        <fullName evidence="2">Uncharacterized protein</fullName>
    </submittedName>
</protein>
<proteinExistence type="predicted"/>
<organism evidence="2 3">
    <name type="scientific">Synaphobranchus kaupii</name>
    <name type="common">Kaup's arrowtooth eel</name>
    <dbReference type="NCBI Taxonomy" id="118154"/>
    <lineage>
        <taxon>Eukaryota</taxon>
        <taxon>Metazoa</taxon>
        <taxon>Chordata</taxon>
        <taxon>Craniata</taxon>
        <taxon>Vertebrata</taxon>
        <taxon>Euteleostomi</taxon>
        <taxon>Actinopterygii</taxon>
        <taxon>Neopterygii</taxon>
        <taxon>Teleostei</taxon>
        <taxon>Anguilliformes</taxon>
        <taxon>Synaphobranchidae</taxon>
        <taxon>Synaphobranchus</taxon>
    </lineage>
</organism>
<gene>
    <name evidence="2" type="ORF">SKAU_G00251620</name>
</gene>
<dbReference type="Proteomes" id="UP001152622">
    <property type="component" value="Chromosome 9"/>
</dbReference>
<evidence type="ECO:0000313" key="3">
    <source>
        <dbReference type="Proteomes" id="UP001152622"/>
    </source>
</evidence>
<feature type="compositionally biased region" description="Low complexity" evidence="1">
    <location>
        <begin position="78"/>
        <end position="89"/>
    </location>
</feature>
<dbReference type="EMBL" id="JAINUF010000009">
    <property type="protein sequence ID" value="KAJ8350032.1"/>
    <property type="molecule type" value="Genomic_DNA"/>
</dbReference>
<feature type="compositionally biased region" description="Basic and acidic residues" evidence="1">
    <location>
        <begin position="64"/>
        <end position="76"/>
    </location>
</feature>
<sequence length="130" mass="14133">MRLGPPPQHSLRRLGQSAVVNNREVNYRKHPEGPENREQSPARSYPHLLRPSQFCWPATPTPAQHDHLTGCGREAEFPSPGLSSSSYSGNGTEKPNLQQPKAVANLAQTYSTSIATISKGSLTSLGITMD</sequence>
<accession>A0A9Q1IRY7</accession>
<dbReference type="AlphaFoldDB" id="A0A9Q1IRY7"/>
<keyword evidence="3" id="KW-1185">Reference proteome</keyword>
<evidence type="ECO:0000313" key="2">
    <source>
        <dbReference type="EMBL" id="KAJ8350032.1"/>
    </source>
</evidence>
<comment type="caution">
    <text evidence="2">The sequence shown here is derived from an EMBL/GenBank/DDBJ whole genome shotgun (WGS) entry which is preliminary data.</text>
</comment>
<feature type="region of interest" description="Disordered" evidence="1">
    <location>
        <begin position="1"/>
        <end position="97"/>
    </location>
</feature>
<evidence type="ECO:0000256" key="1">
    <source>
        <dbReference type="SAM" id="MobiDB-lite"/>
    </source>
</evidence>
<feature type="compositionally biased region" description="Basic and acidic residues" evidence="1">
    <location>
        <begin position="25"/>
        <end position="40"/>
    </location>
</feature>